<evidence type="ECO:0000256" key="1">
    <source>
        <dbReference type="ARBA" id="ARBA00004651"/>
    </source>
</evidence>
<feature type="transmembrane region" description="Helical" evidence="7">
    <location>
        <begin position="336"/>
        <end position="359"/>
    </location>
</feature>
<evidence type="ECO:0000256" key="5">
    <source>
        <dbReference type="ARBA" id="ARBA00022989"/>
    </source>
</evidence>
<proteinExistence type="inferred from homology"/>
<keyword evidence="5 7" id="KW-1133">Transmembrane helix</keyword>
<dbReference type="EMBL" id="CP000248">
    <property type="protein sequence ID" value="ABD27065.1"/>
    <property type="molecule type" value="Genomic_DNA"/>
</dbReference>
<reference evidence="9" key="1">
    <citation type="submission" date="2006-01" db="EMBL/GenBank/DDBJ databases">
        <title>Complete sequence of Novosphingobium aromaticivorans DSM 12444.</title>
        <authorList>
            <consortium name="US DOE Joint Genome Institute"/>
            <person name="Copeland A."/>
            <person name="Lucas S."/>
            <person name="Lapidus A."/>
            <person name="Barry K."/>
            <person name="Detter J.C."/>
            <person name="Glavina T."/>
            <person name="Hammon N."/>
            <person name="Israni S."/>
            <person name="Pitluck S."/>
            <person name="Chain P."/>
            <person name="Malfatti S."/>
            <person name="Shin M."/>
            <person name="Vergez L."/>
            <person name="Schmutz J."/>
            <person name="Larimer F."/>
            <person name="Land M."/>
            <person name="Kyrpides N."/>
            <person name="Ivanova N."/>
            <person name="Fredrickson J."/>
            <person name="Balkwill D."/>
            <person name="Romine M.F."/>
            <person name="Richardson P."/>
        </authorList>
    </citation>
    <scope>NUCLEOTIDE SEQUENCE [LARGE SCALE GENOMIC DNA]</scope>
    <source>
        <strain evidence="9">ATCC 700278 / DSM 12444 / CCUG 56034 / CIP 105152 / NBRC 16084 / F199</strain>
    </source>
</reference>
<keyword evidence="4 7" id="KW-0812">Transmembrane</keyword>
<feature type="transmembrane region" description="Helical" evidence="7">
    <location>
        <begin position="21"/>
        <end position="47"/>
    </location>
</feature>
<evidence type="ECO:0000313" key="8">
    <source>
        <dbReference type="EMBL" id="ABD27065.1"/>
    </source>
</evidence>
<dbReference type="Pfam" id="PF13440">
    <property type="entry name" value="Polysacc_synt_3"/>
    <property type="match status" value="1"/>
</dbReference>
<evidence type="ECO:0000256" key="4">
    <source>
        <dbReference type="ARBA" id="ARBA00022692"/>
    </source>
</evidence>
<evidence type="ECO:0000256" key="3">
    <source>
        <dbReference type="ARBA" id="ARBA00022475"/>
    </source>
</evidence>
<feature type="transmembrane region" description="Helical" evidence="7">
    <location>
        <begin position="91"/>
        <end position="115"/>
    </location>
</feature>
<dbReference type="InterPro" id="IPR050833">
    <property type="entry name" value="Poly_Biosynth_Transport"/>
</dbReference>
<organism evidence="8 9">
    <name type="scientific">Novosphingobium aromaticivorans (strain ATCC 700278 / DSM 12444 / CCUG 56034 / CIP 105152 / NBRC 16084 / F199)</name>
    <dbReference type="NCBI Taxonomy" id="279238"/>
    <lineage>
        <taxon>Bacteria</taxon>
        <taxon>Pseudomonadati</taxon>
        <taxon>Pseudomonadota</taxon>
        <taxon>Alphaproteobacteria</taxon>
        <taxon>Sphingomonadales</taxon>
        <taxon>Sphingomonadaceae</taxon>
        <taxon>Novosphingobium</taxon>
    </lineage>
</organism>
<feature type="transmembrane region" description="Helical" evidence="7">
    <location>
        <begin position="53"/>
        <end position="70"/>
    </location>
</feature>
<accession>Q2G508</accession>
<feature type="transmembrane region" description="Helical" evidence="7">
    <location>
        <begin position="295"/>
        <end position="316"/>
    </location>
</feature>
<feature type="transmembrane region" description="Helical" evidence="7">
    <location>
        <begin position="164"/>
        <end position="189"/>
    </location>
</feature>
<dbReference type="KEGG" id="nar:Saro_2629"/>
<dbReference type="PANTHER" id="PTHR30250">
    <property type="entry name" value="PST FAMILY PREDICTED COLANIC ACID TRANSPORTER"/>
    <property type="match status" value="1"/>
</dbReference>
<dbReference type="PANTHER" id="PTHR30250:SF10">
    <property type="entry name" value="LIPOPOLYSACCHARIDE BIOSYNTHESIS PROTEIN WZXC"/>
    <property type="match status" value="1"/>
</dbReference>
<feature type="transmembrane region" description="Helical" evidence="7">
    <location>
        <begin position="430"/>
        <end position="448"/>
    </location>
</feature>
<dbReference type="eggNOG" id="COG2244">
    <property type="taxonomic scope" value="Bacteria"/>
</dbReference>
<dbReference type="AlphaFoldDB" id="Q2G508"/>
<dbReference type="RefSeq" id="WP_011446271.1">
    <property type="nucleotide sequence ID" value="NC_007794.1"/>
</dbReference>
<dbReference type="GO" id="GO:0005886">
    <property type="term" value="C:plasma membrane"/>
    <property type="evidence" value="ECO:0007669"/>
    <property type="project" value="UniProtKB-SubCell"/>
</dbReference>
<gene>
    <name evidence="8" type="ordered locus">Saro_2629</name>
</gene>
<feature type="transmembrane region" description="Helical" evidence="7">
    <location>
        <begin position="121"/>
        <end position="143"/>
    </location>
</feature>
<sequence length="504" mass="53426">MKRTPNPPTGNTAPAMSVRAAALWALVSQYLSFAMQFATSIVLARWFITPAQLGQFSIAFAAVTLVAFLQDFGVTRYVNGERDLTPEKLRMAFTISVAFAWSIALLALASAWPIAAFYADPALFGITLIVASSYLLVPLAIVPQATCQRRMDYRSNAMIEIGSSVANAATALVLALLGYGALALAWGAFAQQAARLVISQWRSGGMLPWPLRVSEARAVLALGGTNTVQVVCQTVSSRAPELALGAVVGNAAVGLFSRATGLALQLRTLIAGAVTGVFYPAFRRLRDSGEPLGPPYLRVVAAYTGVTWPAMAGIAVLADPVVRLLYGERWMEAAPLLAWVAFAQMFQVAVPLNADLPLLLGRHRTLMRVMVLETIASIALLAVTAPFGLLWVAISRAIHGIVWVAMYAPLLCRSVGLGARPLIATWMKGAVATVAAIVPALAGFVFWAPPGEAGFLQVLATACAGVALWFVALVVTAHPLHRELVELAASTLASRRTGGQLPAR</sequence>
<feature type="transmembrane region" description="Helical" evidence="7">
    <location>
        <begin position="371"/>
        <end position="394"/>
    </location>
</feature>
<feature type="transmembrane region" description="Helical" evidence="7">
    <location>
        <begin position="400"/>
        <end position="418"/>
    </location>
</feature>
<evidence type="ECO:0000256" key="7">
    <source>
        <dbReference type="SAM" id="Phobius"/>
    </source>
</evidence>
<dbReference type="HOGENOM" id="CLU_026911_4_0_5"/>
<evidence type="ECO:0000256" key="2">
    <source>
        <dbReference type="ARBA" id="ARBA00007430"/>
    </source>
</evidence>
<feature type="transmembrane region" description="Helical" evidence="7">
    <location>
        <begin position="454"/>
        <end position="475"/>
    </location>
</feature>
<protein>
    <submittedName>
        <fullName evidence="8">Polysaccharide biosynthesis protein</fullName>
    </submittedName>
</protein>
<dbReference type="Proteomes" id="UP000009134">
    <property type="component" value="Chromosome"/>
</dbReference>
<evidence type="ECO:0000256" key="6">
    <source>
        <dbReference type="ARBA" id="ARBA00023136"/>
    </source>
</evidence>
<dbReference type="STRING" id="279238.Saro_2629"/>
<feature type="transmembrane region" description="Helical" evidence="7">
    <location>
        <begin position="264"/>
        <end position="283"/>
    </location>
</feature>
<keyword evidence="9" id="KW-1185">Reference proteome</keyword>
<comment type="similarity">
    <text evidence="2">Belongs to the polysaccharide synthase family.</text>
</comment>
<evidence type="ECO:0000313" key="9">
    <source>
        <dbReference type="Proteomes" id="UP000009134"/>
    </source>
</evidence>
<comment type="subcellular location">
    <subcellularLocation>
        <location evidence="1">Cell membrane</location>
        <topology evidence="1">Multi-pass membrane protein</topology>
    </subcellularLocation>
</comment>
<keyword evidence="3" id="KW-1003">Cell membrane</keyword>
<name>Q2G508_NOVAD</name>
<keyword evidence="6 7" id="KW-0472">Membrane</keyword>